<dbReference type="RefSeq" id="WP_066153455.1">
    <property type="nucleotide sequence ID" value="NZ_CP020814.1"/>
</dbReference>
<proteinExistence type="predicted"/>
<dbReference type="Proteomes" id="UP000193006">
    <property type="component" value="Chromosome"/>
</dbReference>
<accession>A0A1X9ME29</accession>
<evidence type="ECO:0000313" key="1">
    <source>
        <dbReference type="EMBL" id="ARK31709.1"/>
    </source>
</evidence>
<dbReference type="Pfam" id="PF26326">
    <property type="entry name" value="YtzJ"/>
    <property type="match status" value="1"/>
</dbReference>
<dbReference type="AlphaFoldDB" id="A0A1X9ME29"/>
<name>A0A1X9ME29_9BACI</name>
<sequence>MDVTGKEMVINRKEMALKKVEKIKNGLSAFAESEEVIEFVRKELRKDGVEVHEDITEIGCWFIPANQ</sequence>
<dbReference type="InterPro" id="IPR058867">
    <property type="entry name" value="YtzJ"/>
</dbReference>
<keyword evidence="2" id="KW-1185">Reference proteome</keyword>
<reference evidence="1 2" key="1">
    <citation type="submission" date="2017-04" db="EMBL/GenBank/DDBJ databases">
        <title>Bacillus krulwichiae AM31D Genome sequencing and assembly.</title>
        <authorList>
            <person name="Krulwich T.A."/>
            <person name="Anastor L."/>
            <person name="Ehrlich R."/>
            <person name="Ehrlich G.D."/>
            <person name="Janto B."/>
        </authorList>
    </citation>
    <scope>NUCLEOTIDE SEQUENCE [LARGE SCALE GENOMIC DNA]</scope>
    <source>
        <strain evidence="1 2">AM31D</strain>
    </source>
</reference>
<dbReference type="EMBL" id="CP020814">
    <property type="protein sequence ID" value="ARK31709.1"/>
    <property type="molecule type" value="Genomic_DNA"/>
</dbReference>
<dbReference type="STRING" id="199441.BkAM31D_18725"/>
<organism evidence="1 2">
    <name type="scientific">Halalkalibacter krulwichiae</name>
    <dbReference type="NCBI Taxonomy" id="199441"/>
    <lineage>
        <taxon>Bacteria</taxon>
        <taxon>Bacillati</taxon>
        <taxon>Bacillota</taxon>
        <taxon>Bacilli</taxon>
        <taxon>Bacillales</taxon>
        <taxon>Bacillaceae</taxon>
        <taxon>Halalkalibacter</taxon>
    </lineage>
</organism>
<gene>
    <name evidence="1" type="ORF">BkAM31D_18725</name>
</gene>
<dbReference type="KEGG" id="bkw:BkAM31D_18725"/>
<protein>
    <submittedName>
        <fullName evidence="1">Uncharacterized protein</fullName>
    </submittedName>
</protein>
<evidence type="ECO:0000313" key="2">
    <source>
        <dbReference type="Proteomes" id="UP000193006"/>
    </source>
</evidence>